<sequence>MEMCEIEIQSAQEGPTLLILAGVHGDEYEPILAAIELSAILKDKLKKGTVVILPVVNKSAYYAGTRCGTDGLDLARSCPGNSSGSSTLQDAANVSKLILECDYLIDLHTGGQLFDLFPLAGYMLHPNKTVLAEQRKMAKAFGLPLVWGTDALPEGRTLSIARDANIPAIYVEYAGPGPVKVNVVNSYIHGCLNVLALFDMLEDYRSEVNDIQYTVEDHEPDSGFLQQKMLSPADGIFVPKVFPGEIVKKGQLWGLIYALPIIETHQVYADADGLVLFIRSQPRVNKEESLGGILSV</sequence>
<evidence type="ECO:0000256" key="3">
    <source>
        <dbReference type="ARBA" id="ARBA00022801"/>
    </source>
</evidence>
<keyword evidence="3" id="KW-0378">Hydrolase</keyword>
<evidence type="ECO:0000313" key="6">
    <source>
        <dbReference type="EMBL" id="MBB2147421.1"/>
    </source>
</evidence>
<evidence type="ECO:0000256" key="4">
    <source>
        <dbReference type="ARBA" id="ARBA00022833"/>
    </source>
</evidence>
<keyword evidence="2" id="KW-0479">Metal-binding</keyword>
<dbReference type="InterPro" id="IPR053138">
    <property type="entry name" value="N-alpha-Ac-DABA_deacetylase"/>
</dbReference>
<keyword evidence="4" id="KW-0862">Zinc</keyword>
<keyword evidence="7" id="KW-1185">Reference proteome</keyword>
<dbReference type="PIRSF" id="PIRSF039012">
    <property type="entry name" value="ASP"/>
    <property type="match status" value="1"/>
</dbReference>
<dbReference type="PANTHER" id="PTHR37326:SF1">
    <property type="entry name" value="BLL3975 PROTEIN"/>
    <property type="match status" value="1"/>
</dbReference>
<evidence type="ECO:0000259" key="5">
    <source>
        <dbReference type="Pfam" id="PF24827"/>
    </source>
</evidence>
<feature type="domain" description="Succinylglutamate desuccinylase/Aspartoacylase catalytic" evidence="5">
    <location>
        <begin position="14"/>
        <end position="197"/>
    </location>
</feature>
<gene>
    <name evidence="6" type="ORF">GM920_00725</name>
</gene>
<reference evidence="6 7" key="1">
    <citation type="submission" date="2019-11" db="EMBL/GenBank/DDBJ databases">
        <title>Description of Pedobacter sp. LMG 31462T.</title>
        <authorList>
            <person name="Carlier A."/>
            <person name="Qi S."/>
            <person name="Vandamme P."/>
        </authorList>
    </citation>
    <scope>NUCLEOTIDE SEQUENCE [LARGE SCALE GENOMIC DNA]</scope>
    <source>
        <strain evidence="6 7">LMG 31462</strain>
    </source>
</reference>
<dbReference type="Pfam" id="PF24827">
    <property type="entry name" value="AstE_AspA_cat"/>
    <property type="match status" value="1"/>
</dbReference>
<name>A0ABR6ER10_9SPHI</name>
<evidence type="ECO:0000313" key="7">
    <source>
        <dbReference type="Proteomes" id="UP000636110"/>
    </source>
</evidence>
<comment type="caution">
    <text evidence="6">The sequence shown here is derived from an EMBL/GenBank/DDBJ whole genome shotgun (WGS) entry which is preliminary data.</text>
</comment>
<protein>
    <submittedName>
        <fullName evidence="6">Succinylglutamate desuccinylase</fullName>
    </submittedName>
</protein>
<dbReference type="PANTHER" id="PTHR37326">
    <property type="entry name" value="BLL3975 PROTEIN"/>
    <property type="match status" value="1"/>
</dbReference>
<evidence type="ECO:0000256" key="1">
    <source>
        <dbReference type="ARBA" id="ARBA00001947"/>
    </source>
</evidence>
<evidence type="ECO:0000256" key="2">
    <source>
        <dbReference type="ARBA" id="ARBA00022723"/>
    </source>
</evidence>
<dbReference type="Gene3D" id="3.40.630.10">
    <property type="entry name" value="Zn peptidases"/>
    <property type="match status" value="1"/>
</dbReference>
<dbReference type="Proteomes" id="UP000636110">
    <property type="component" value="Unassembled WGS sequence"/>
</dbReference>
<dbReference type="SUPFAM" id="SSF53187">
    <property type="entry name" value="Zn-dependent exopeptidases"/>
    <property type="match status" value="1"/>
</dbReference>
<dbReference type="InterPro" id="IPR043795">
    <property type="entry name" value="N-alpha-Ac-DABA-like"/>
</dbReference>
<organism evidence="6 7">
    <name type="scientific">Pedobacter gandavensis</name>
    <dbReference type="NCBI Taxonomy" id="2679963"/>
    <lineage>
        <taxon>Bacteria</taxon>
        <taxon>Pseudomonadati</taxon>
        <taxon>Bacteroidota</taxon>
        <taxon>Sphingobacteriia</taxon>
        <taxon>Sphingobacteriales</taxon>
        <taxon>Sphingobacteriaceae</taxon>
        <taxon>Pedobacter</taxon>
    </lineage>
</organism>
<dbReference type="InterPro" id="IPR055438">
    <property type="entry name" value="AstE_AspA_cat"/>
</dbReference>
<proteinExistence type="predicted"/>
<comment type="cofactor">
    <cofactor evidence="1">
        <name>Zn(2+)</name>
        <dbReference type="ChEBI" id="CHEBI:29105"/>
    </cofactor>
</comment>
<accession>A0ABR6ER10</accession>
<dbReference type="EMBL" id="WNXC01000001">
    <property type="protein sequence ID" value="MBB2147421.1"/>
    <property type="molecule type" value="Genomic_DNA"/>
</dbReference>